<reference evidence="7 16" key="2">
    <citation type="submission" date="2016-12" db="EMBL/GenBank/DDBJ databases">
        <title>Real-Time Genomic Investigation Underlying the Public Health Response to a Shiga Toxin-Producing Escherichia Coli O26:H11 Outbreak in a Nursery.</title>
        <authorList>
            <person name="Ferdous M."/>
            <person name="Moran-Gilad J."/>
            <person name="Rossen J.W."/>
            <person name="Gdalevich M."/>
        </authorList>
    </citation>
    <scope>NUCLEOTIDE SEQUENCE [LARGE SCALE GENOMIC DNA]</scope>
    <source>
        <strain evidence="7 16">STEC 514-2</strain>
    </source>
</reference>
<evidence type="ECO:0000313" key="4">
    <source>
        <dbReference type="EMBL" id="EGE1986994.1"/>
    </source>
</evidence>
<evidence type="ECO:0000313" key="10">
    <source>
        <dbReference type="EMBL" id="PZT63991.1"/>
    </source>
</evidence>
<dbReference type="Proteomes" id="UP000234238">
    <property type="component" value="Chromosome"/>
</dbReference>
<dbReference type="EMBL" id="NHTF01000017">
    <property type="protein sequence ID" value="OWW56027.1"/>
    <property type="molecule type" value="Genomic_DNA"/>
</dbReference>
<evidence type="ECO:0000313" key="6">
    <source>
        <dbReference type="EMBL" id="OZP04929.1"/>
    </source>
</evidence>
<dbReference type="EMBL" id="NPIM01000152">
    <property type="protein sequence ID" value="RVE10302.1"/>
    <property type="molecule type" value="Genomic_DNA"/>
</dbReference>
<dbReference type="Proteomes" id="UP000264870">
    <property type="component" value="Unassembled WGS sequence"/>
</dbReference>
<evidence type="ECO:0000313" key="18">
    <source>
        <dbReference type="Proteomes" id="UP000233549"/>
    </source>
</evidence>
<dbReference type="Proteomes" id="UP000036331">
    <property type="component" value="Unassembled WGS sequence"/>
</dbReference>
<evidence type="ECO:0000313" key="5">
    <source>
        <dbReference type="EMBL" id="OWW56027.1"/>
    </source>
</evidence>
<evidence type="ECO:0000313" key="21">
    <source>
        <dbReference type="Proteomes" id="UP000249482"/>
    </source>
</evidence>
<dbReference type="Proteomes" id="UP000249482">
    <property type="component" value="Unassembled WGS sequence"/>
</dbReference>
<reference evidence="10 21" key="12">
    <citation type="submission" date="2018-06" db="EMBL/GenBank/DDBJ databases">
        <title>Draft genome sequence of mcr-1-harboring Escherichia coli isolated from wound infection of a hospitalized patient, in Bolivia.</title>
        <authorList>
            <person name="Munoz M.E."/>
            <person name="Moura Q."/>
            <person name="Ventura P.R.M."/>
            <person name="Bustos L.R."/>
            <person name="Ovando B.G."/>
            <person name="Terrazas D.I.V."/>
            <person name="Yarhui N.B."/>
            <person name="Cerdeira L."/>
            <person name="Lincopan N."/>
        </authorList>
    </citation>
    <scope>NUCLEOTIDE SEQUENCE [LARGE SCALE GENOMIC DNA]</scope>
    <source>
        <strain evidence="10 21">EcMLT</strain>
    </source>
</reference>
<reference evidence="11 20" key="10">
    <citation type="submission" date="2018-05" db="EMBL/GenBank/DDBJ databases">
        <title>Genomic sequencing of EHEC O26 New European Clone.</title>
        <authorList>
            <person name="Karnisova L."/>
            <person name="Nunvar J."/>
            <person name="Marejkova M."/>
            <person name="Mellmann A."/>
            <person name="Drevinek P."/>
            <person name="Blahova K."/>
            <person name="Bielaszewska M."/>
        </authorList>
    </citation>
    <scope>NUCLEOTIDE SEQUENCE [LARGE SCALE GENOMIC DNA]</scope>
    <source>
        <strain evidence="11 20">14-391</strain>
    </source>
</reference>
<proteinExistence type="predicted"/>
<dbReference type="EMBL" id="QFSS01000242">
    <property type="protein sequence ID" value="PZZ63385.1"/>
    <property type="molecule type" value="Genomic_DNA"/>
</dbReference>
<accession>A0A0E1LA69</accession>
<dbReference type="Proteomes" id="UP000256244">
    <property type="component" value="Chromosome"/>
</dbReference>
<organism evidence="10 21">
    <name type="scientific">Escherichia coli</name>
    <dbReference type="NCBI Taxonomy" id="562"/>
    <lineage>
        <taxon>Bacteria</taxon>
        <taxon>Pseudomonadati</taxon>
        <taxon>Pseudomonadota</taxon>
        <taxon>Gammaproteobacteria</taxon>
        <taxon>Enterobacterales</taxon>
        <taxon>Enterobacteriaceae</taxon>
        <taxon>Escherichia</taxon>
    </lineage>
</organism>
<dbReference type="EMBL" id="CP031546">
    <property type="protein sequence ID" value="AXO08035.1"/>
    <property type="molecule type" value="Genomic_DNA"/>
</dbReference>
<reference evidence="8" key="3">
    <citation type="submission" date="2017-03" db="EMBL/GenBank/DDBJ databases">
        <title>The mobilome is the main driver of stx2-positive O26:H11 Escherichia coli strains evolution.</title>
        <authorList>
            <person name="Delannoy S."/>
            <person name="Mariani-Kurkdjian P."/>
            <person name="Webb H.E."/>
            <person name="Bonacorsi S."/>
            <person name="Fach P."/>
        </authorList>
    </citation>
    <scope>NUCLEOTIDE SEQUENCE</scope>
    <source>
        <strain evidence="8">34870</strain>
    </source>
</reference>
<dbReference type="EMBL" id="PITP01000001">
    <property type="protein sequence ID" value="PKD92281.1"/>
    <property type="molecule type" value="Genomic_DNA"/>
</dbReference>
<dbReference type="EMBL" id="LDXE02000003">
    <property type="protein sequence ID" value="PBN73517.1"/>
    <property type="molecule type" value="Genomic_DNA"/>
</dbReference>
<evidence type="ECO:0000313" key="1">
    <source>
        <dbReference type="EMBL" id="ATP25317.1"/>
    </source>
</evidence>
<evidence type="ECO:0000313" key="16">
    <source>
        <dbReference type="Proteomes" id="UP000218543"/>
    </source>
</evidence>
<evidence type="ECO:0000313" key="2">
    <source>
        <dbReference type="EMBL" id="AUK00410.1"/>
    </source>
</evidence>
<accession>A0A2A2XLU9</accession>
<reference evidence="4" key="11">
    <citation type="submission" date="2018-05" db="EMBL/GenBank/DDBJ databases">
        <authorList>
            <person name="Ashton P.M."/>
            <person name="Dallman T."/>
            <person name="Nair S."/>
            <person name="De Pinna E."/>
            <person name="Peters T."/>
            <person name="Grant K."/>
        </authorList>
    </citation>
    <scope>NUCLEOTIDE SEQUENCE</scope>
    <source>
        <strain evidence="4">412057</strain>
    </source>
</reference>
<reference evidence="8 14" key="1">
    <citation type="journal article" date="2015" name="Genome Announc.">
        <title>Draft Genome Sequences of Human-Pathogenic Escherichia coli O26:H11 Strains Carrying the stx2 Gene Only and Circulating in France.</title>
        <authorList>
            <person name="Delannoy S."/>
            <person name="Mariani-Kurkdjian P."/>
            <person name="Bonacorsi S."/>
            <person name="Liguori S."/>
            <person name="Ison S.A."/>
            <person name="Fach P."/>
        </authorList>
    </citation>
    <scope>NUCLEOTIDE SEQUENCE [LARGE SCALE GENOMIC DNA]</scope>
    <source>
        <strain evidence="8 14">34870</strain>
    </source>
</reference>
<dbReference type="Proteomes" id="UP000218543">
    <property type="component" value="Unassembled WGS sequence"/>
</dbReference>
<evidence type="ECO:0000313" key="7">
    <source>
        <dbReference type="EMBL" id="PAU22917.1"/>
    </source>
</evidence>
<evidence type="ECO:0000313" key="3">
    <source>
        <dbReference type="EMBL" id="AXO08035.1"/>
    </source>
</evidence>
<dbReference type="EMBL" id="CP024141">
    <property type="protein sequence ID" value="AUK00410.1"/>
    <property type="molecule type" value="Genomic_DNA"/>
</dbReference>
<reference evidence="2 19" key="8">
    <citation type="submission" date="2017-10" db="EMBL/GenBank/DDBJ databases">
        <title>mcr-1 positive E.coli isolates in China.</title>
        <authorList>
            <person name="Li B."/>
            <person name="Wang X."/>
        </authorList>
    </citation>
    <scope>NUCLEOTIDE SEQUENCE [LARGE SCALE GENOMIC DNA]</scope>
    <source>
        <strain evidence="2 19">14EC029</strain>
    </source>
</reference>
<evidence type="ECO:0000313" key="9">
    <source>
        <dbReference type="EMBL" id="PKD92281.1"/>
    </source>
</evidence>
<evidence type="ECO:0000313" key="17">
    <source>
        <dbReference type="Proteomes" id="UP000225264"/>
    </source>
</evidence>
<evidence type="ECO:0000313" key="15">
    <source>
        <dbReference type="Proteomes" id="UP000197270"/>
    </source>
</evidence>
<gene>
    <name evidence="8" type="ORF">ABE91_018090</name>
    <name evidence="7" type="ORF">BTQ06_13535</name>
    <name evidence="5" type="ORF">CCS08_07470</name>
    <name evidence="6" type="ORF">CG702_01165</name>
    <name evidence="13" type="ORF">CIG67_18970</name>
    <name evidence="1" type="ORF">CQ842_17745</name>
    <name evidence="2" type="ORF">CR538_08225</name>
    <name evidence="9" type="ORF">CWS33_01255</name>
    <name evidence="11" type="ORF">DIV22_21115</name>
    <name evidence="4" type="ORF">DL968_04870</name>
    <name evidence="10" type="ORF">DNQ45_24595</name>
    <name evidence="3" type="ORF">DS732_17620</name>
    <name evidence="12" type="ORF">DTL43_00400</name>
</gene>
<reference evidence="9 18" key="9">
    <citation type="submission" date="2017-12" db="EMBL/GenBank/DDBJ databases">
        <title>Rapid rising of carbapenem-resistant Enterobacteriaceae(CRE) and emergence of colistin resistance genemcr-1 in CRE in the hospital of Henan, China.</title>
        <authorList>
            <person name="Sun Q."/>
            <person name="Zhang R."/>
            <person name="Li Y."/>
            <person name="Shen Y."/>
            <person name="Zhang Y."/>
            <person name="Yang J."/>
            <person name="Shu L."/>
            <person name="Zhou H."/>
            <person name="Wang Y."/>
            <person name="Wang B."/>
            <person name="Shen Z."/>
        </authorList>
    </citation>
    <scope>NUCLEOTIDE SEQUENCE [LARGE SCALE GENOMIC DNA]</scope>
    <source>
        <strain evidence="9 18">3512</strain>
    </source>
</reference>
<sequence>MTCACLYKCKCESLFHSRAASLVIREHVQTAMVRRHQEQGSVIYASILPQKPFIYKGHCELSDAKLCYVRQSNLLLLISTSKPF</sequence>
<evidence type="ECO:0000313" key="20">
    <source>
        <dbReference type="Proteomes" id="UP000248865"/>
    </source>
</evidence>
<reference evidence="6 24" key="5">
    <citation type="submission" date="2017-07" db="EMBL/GenBank/DDBJ databases">
        <authorList>
            <person name="Zhi S."/>
            <person name="Banting G."/>
            <person name="Neumann N."/>
        </authorList>
    </citation>
    <scope>NUCLEOTIDE SEQUENCE [LARGE SCALE GENOMIC DNA]</scope>
    <source>
        <strain evidence="6 24">WW41</strain>
    </source>
</reference>
<dbReference type="Proteomes" id="UP000197270">
    <property type="component" value="Unassembled WGS sequence"/>
</dbReference>
<evidence type="ECO:0000313" key="13">
    <source>
        <dbReference type="EMBL" id="RVE10302.1"/>
    </source>
</evidence>
<reference evidence="3 23" key="14">
    <citation type="submission" date="2018-08" db="EMBL/GenBank/DDBJ databases">
        <title>Complete genome sequencing and genomic characterization of five Escherichia coli strains co-producing MCR-1 and ESBLs from different origins in China.</title>
        <authorList>
            <person name="Bai L."/>
        </authorList>
    </citation>
    <scope>NUCLEOTIDE SEQUENCE [LARGE SCALE GENOMIC DNA]</scope>
    <source>
        <strain evidence="3">Cq9</strain>
        <strain evidence="23">cq9</strain>
    </source>
</reference>
<dbReference type="Proteomes" id="UP000248865">
    <property type="component" value="Unassembled WGS sequence"/>
</dbReference>
<reference evidence="5 15" key="4">
    <citation type="submission" date="2017-05" db="EMBL/GenBank/DDBJ databases">
        <title>Sequencing of Escherichia coli that cause persistent and transient Mastitis.</title>
        <authorList>
            <person name="Thacker T.C."/>
            <person name="Lippolis J.D."/>
            <person name="Brunelle B.W."/>
            <person name="Casey T.A."/>
            <person name="Reinhardt T.A."/>
            <person name="Sacco R.E."/>
            <person name="Holman D.B."/>
        </authorList>
    </citation>
    <scope>NUCLEOTIDE SEQUENCE [LARGE SCALE GENOMIC DNA]</scope>
    <source>
        <strain evidence="5 15">ECA-B</strain>
    </source>
</reference>
<dbReference type="Proteomes" id="UP000253687">
    <property type="component" value="Unassembled WGS sequence"/>
</dbReference>
<dbReference type="EMBL" id="QKWZ01000805">
    <property type="protein sequence ID" value="PZT63991.1"/>
    <property type="molecule type" value="Genomic_DNA"/>
</dbReference>
<evidence type="ECO:0000313" key="12">
    <source>
        <dbReference type="EMBL" id="RDA44193.1"/>
    </source>
</evidence>
<evidence type="ECO:0000313" key="8">
    <source>
        <dbReference type="EMBL" id="PBN73517.1"/>
    </source>
</evidence>
<evidence type="ECO:0000313" key="11">
    <source>
        <dbReference type="EMBL" id="PZZ63385.1"/>
    </source>
</evidence>
<evidence type="ECO:0000313" key="23">
    <source>
        <dbReference type="Proteomes" id="UP000256244"/>
    </source>
</evidence>
<evidence type="ECO:0000313" key="25">
    <source>
        <dbReference type="Proteomes" id="UP000288459"/>
    </source>
</evidence>
<reference evidence="1 17" key="7">
    <citation type="submission" date="2017-10" db="EMBL/GenBank/DDBJ databases">
        <title>Genome and in vitro analysis of Escherichia coli resistant to antibiotic.</title>
        <authorList>
            <person name="Pereira U.P."/>
            <person name="Facimoto C.T."/>
            <person name="Campos P.A."/>
            <person name="Araujo B.F."/>
            <person name="Royer S."/>
            <person name="Goncalves I.R."/>
            <person name="Ferreira M.L."/>
            <person name="Gontijo P."/>
            <person name="Ribas R.M."/>
        </authorList>
    </citation>
    <scope>NUCLEOTIDE SEQUENCE [LARGE SCALE GENOMIC DNA]</scope>
    <source>
        <strain evidence="1 17">UFU_EC98</strain>
    </source>
</reference>
<evidence type="ECO:0000313" key="22">
    <source>
        <dbReference type="Proteomes" id="UP000253687"/>
    </source>
</evidence>
<evidence type="ECO:0000313" key="24">
    <source>
        <dbReference type="Proteomes" id="UP000264870"/>
    </source>
</evidence>
<dbReference type="Proteomes" id="UP000854059">
    <property type="component" value="Unassembled WGS sequence"/>
</dbReference>
<dbReference type="EMBL" id="AAVTXU010000013">
    <property type="protein sequence ID" value="EGE1986994.1"/>
    <property type="molecule type" value="Genomic_DNA"/>
</dbReference>
<protein>
    <submittedName>
        <fullName evidence="10">Uncharacterized protein</fullName>
    </submittedName>
</protein>
<reference evidence="13 25" key="6">
    <citation type="submission" date="2017-08" db="EMBL/GenBank/DDBJ databases">
        <title>Sequencing of Escherichia coli CCPM 6219.</title>
        <authorList>
            <person name="Liu S.-L."/>
            <person name="Zhou Y.-J."/>
            <person name="Zhao M.-F."/>
        </authorList>
    </citation>
    <scope>NUCLEOTIDE SEQUENCE [LARGE SCALE GENOMIC DNA]</scope>
    <source>
        <strain evidence="13 25">CCPM 6219</strain>
    </source>
</reference>
<dbReference type="Proteomes" id="UP000288459">
    <property type="component" value="Unassembled WGS sequence"/>
</dbReference>
<dbReference type="EMBL" id="NNAK01000002">
    <property type="protein sequence ID" value="OZP04929.1"/>
    <property type="molecule type" value="Genomic_DNA"/>
</dbReference>
<reference evidence="12 22" key="13">
    <citation type="submission" date="2018-07" db="EMBL/GenBank/DDBJ databases">
        <title>Whole Genome Sequence Analysis of Avian Pathogenic E. coli - An Australian Perspective.</title>
        <authorList>
            <person name="Cummins M.L."/>
            <person name="Reid C.J."/>
            <person name="Roy Chowdhury P."/>
            <person name="Bushell R."/>
            <person name="Esbert N."/>
            <person name="Tivendale K.A."/>
            <person name="Noormohammadi A.H."/>
            <person name="Islam S."/>
            <person name="Marenda M.S."/>
            <person name="Browning G.F."/>
            <person name="Markham P.F."/>
            <person name="Djordjevic S.P."/>
        </authorList>
    </citation>
    <scope>NUCLEOTIDE SEQUENCE [LARGE SCALE GENOMIC DNA]</scope>
    <source>
        <strain evidence="12 22">AVC211</strain>
    </source>
</reference>
<dbReference type="EMBL" id="QOGZ01000001">
    <property type="protein sequence ID" value="RDA44193.1"/>
    <property type="molecule type" value="Genomic_DNA"/>
</dbReference>
<evidence type="ECO:0000313" key="19">
    <source>
        <dbReference type="Proteomes" id="UP000234238"/>
    </source>
</evidence>
<evidence type="ECO:0000313" key="14">
    <source>
        <dbReference type="Proteomes" id="UP000036331"/>
    </source>
</evidence>
<dbReference type="EMBL" id="CP024092">
    <property type="protein sequence ID" value="ATP25317.1"/>
    <property type="molecule type" value="Genomic_DNA"/>
</dbReference>
<name>A0A0E1LA69_ECOLX</name>
<dbReference type="Proteomes" id="UP000233549">
    <property type="component" value="Unassembled WGS sequence"/>
</dbReference>
<dbReference type="EMBL" id="MRVZ01000040">
    <property type="protein sequence ID" value="PAU22917.1"/>
    <property type="molecule type" value="Genomic_DNA"/>
</dbReference>
<dbReference type="AlphaFoldDB" id="A0A0E1LA69"/>